<dbReference type="PROSITE" id="PS01011">
    <property type="entry name" value="FOLYLPOLYGLU_SYNT_1"/>
    <property type="match status" value="1"/>
</dbReference>
<proteinExistence type="inferred from homology"/>
<dbReference type="GO" id="GO:0008764">
    <property type="term" value="F:UDP-N-acetylmuramoylalanine-D-glutamate ligase activity"/>
    <property type="evidence" value="ECO:0007669"/>
    <property type="project" value="UniProtKB-EC"/>
</dbReference>
<evidence type="ECO:0000259" key="11">
    <source>
        <dbReference type="Pfam" id="PF02875"/>
    </source>
</evidence>
<evidence type="ECO:0000256" key="8">
    <source>
        <dbReference type="ARBA" id="ARBA00023306"/>
    </source>
</evidence>
<evidence type="ECO:0000256" key="10">
    <source>
        <dbReference type="RuleBase" id="RU003664"/>
    </source>
</evidence>
<evidence type="ECO:0000256" key="6">
    <source>
        <dbReference type="ARBA" id="ARBA00022741"/>
    </source>
</evidence>
<dbReference type="SUPFAM" id="SSF53623">
    <property type="entry name" value="MurD-like peptide ligases, catalytic domain"/>
    <property type="match status" value="1"/>
</dbReference>
<dbReference type="InterPro" id="IPR036615">
    <property type="entry name" value="Mur_ligase_C_dom_sf"/>
</dbReference>
<dbReference type="Gene3D" id="3.90.190.20">
    <property type="entry name" value="Mur ligase, C-terminal domain"/>
    <property type="match status" value="1"/>
</dbReference>
<keyword evidence="6 9" id="KW-0547">Nucleotide-binding</keyword>
<evidence type="ECO:0000256" key="7">
    <source>
        <dbReference type="ARBA" id="ARBA00022840"/>
    </source>
</evidence>
<reference evidence="13 14" key="1">
    <citation type="submission" date="2020-06" db="EMBL/GenBank/DDBJ databases">
        <title>Taxonomy, biology and ecology of Rhodococcus bacteria occurring in California pistachio and other woody hosts as revealed by genome sequence analyses.</title>
        <authorList>
            <person name="Gai Y."/>
            <person name="Riely B."/>
        </authorList>
    </citation>
    <scope>NUCLEOTIDE SEQUENCE [LARGE SCALE GENOMIC DNA]</scope>
    <source>
        <strain evidence="13 14">BP-284</strain>
    </source>
</reference>
<dbReference type="Pfam" id="PF08245">
    <property type="entry name" value="Mur_ligase_M"/>
    <property type="match status" value="1"/>
</dbReference>
<comment type="similarity">
    <text evidence="9">Belongs to the MurCDEF family.</text>
</comment>
<dbReference type="EMBL" id="JABUKG010000005">
    <property type="protein sequence ID" value="MBY6320588.1"/>
    <property type="molecule type" value="Genomic_DNA"/>
</dbReference>
<comment type="pathway">
    <text evidence="2 9 10">Cell wall biogenesis; peptidoglycan biosynthesis.</text>
</comment>
<dbReference type="InterPro" id="IPR013221">
    <property type="entry name" value="Mur_ligase_cen"/>
</dbReference>
<dbReference type="HAMAP" id="MF_00639">
    <property type="entry name" value="MurD"/>
    <property type="match status" value="1"/>
</dbReference>
<evidence type="ECO:0000256" key="2">
    <source>
        <dbReference type="ARBA" id="ARBA00004752"/>
    </source>
</evidence>
<dbReference type="SUPFAM" id="SSF53244">
    <property type="entry name" value="MurD-like peptide ligases, peptide-binding domain"/>
    <property type="match status" value="1"/>
</dbReference>
<evidence type="ECO:0000256" key="9">
    <source>
        <dbReference type="HAMAP-Rule" id="MF_00639"/>
    </source>
</evidence>
<evidence type="ECO:0000259" key="12">
    <source>
        <dbReference type="Pfam" id="PF08245"/>
    </source>
</evidence>
<keyword evidence="4 9" id="KW-0436">Ligase</keyword>
<keyword evidence="14" id="KW-1185">Reference proteome</keyword>
<keyword evidence="9 10" id="KW-0133">Cell shape</keyword>
<feature type="domain" description="Mur ligase C-terminal" evidence="11">
    <location>
        <begin position="372"/>
        <end position="503"/>
    </location>
</feature>
<keyword evidence="8 9" id="KW-0131">Cell cycle</keyword>
<evidence type="ECO:0000256" key="4">
    <source>
        <dbReference type="ARBA" id="ARBA00022598"/>
    </source>
</evidence>
<feature type="domain" description="Mur ligase central" evidence="12">
    <location>
        <begin position="174"/>
        <end position="298"/>
    </location>
</feature>
<dbReference type="Pfam" id="PF02875">
    <property type="entry name" value="Mur_ligase_C"/>
    <property type="match status" value="1"/>
</dbReference>
<keyword evidence="7 9" id="KW-0067">ATP-binding</keyword>
<organism evidence="13 14">
    <name type="scientific">Rhodococcoides kroppenstedtii</name>
    <dbReference type="NCBI Taxonomy" id="293050"/>
    <lineage>
        <taxon>Bacteria</taxon>
        <taxon>Bacillati</taxon>
        <taxon>Actinomycetota</taxon>
        <taxon>Actinomycetes</taxon>
        <taxon>Mycobacteriales</taxon>
        <taxon>Nocardiaceae</taxon>
        <taxon>Rhodococcoides</taxon>
    </lineage>
</organism>
<name>A0ABS7NSK1_9NOCA</name>
<dbReference type="EC" id="6.3.2.9" evidence="9 10"/>
<dbReference type="Gene3D" id="3.40.50.720">
    <property type="entry name" value="NAD(P)-binding Rossmann-like Domain"/>
    <property type="match status" value="1"/>
</dbReference>
<comment type="subcellular location">
    <subcellularLocation>
        <location evidence="1 9 10">Cytoplasm</location>
    </subcellularLocation>
</comment>
<dbReference type="SUPFAM" id="SSF51984">
    <property type="entry name" value="MurCD N-terminal domain"/>
    <property type="match status" value="1"/>
</dbReference>
<accession>A0ABS7NSK1</accession>
<evidence type="ECO:0000313" key="14">
    <source>
        <dbReference type="Proteomes" id="UP001520140"/>
    </source>
</evidence>
<dbReference type="NCBIfam" id="TIGR01087">
    <property type="entry name" value="murD"/>
    <property type="match status" value="1"/>
</dbReference>
<dbReference type="PANTHER" id="PTHR43692:SF1">
    <property type="entry name" value="UDP-N-ACETYLMURAMOYLALANINE--D-GLUTAMATE LIGASE"/>
    <property type="match status" value="1"/>
</dbReference>
<dbReference type="InterPro" id="IPR005762">
    <property type="entry name" value="MurD"/>
</dbReference>
<keyword evidence="9 10" id="KW-0573">Peptidoglycan synthesis</keyword>
<dbReference type="InterPro" id="IPR036565">
    <property type="entry name" value="Mur-like_cat_sf"/>
</dbReference>
<evidence type="ECO:0000256" key="1">
    <source>
        <dbReference type="ARBA" id="ARBA00004496"/>
    </source>
</evidence>
<evidence type="ECO:0000256" key="5">
    <source>
        <dbReference type="ARBA" id="ARBA00022618"/>
    </source>
</evidence>
<keyword evidence="5 9" id="KW-0132">Cell division</keyword>
<dbReference type="InterPro" id="IPR004101">
    <property type="entry name" value="Mur_ligase_C"/>
</dbReference>
<sequence length="542" mass="55641">MGGDDGHHPVLVARGHLVGGGSGAVLQRVPRRGRRLIVAGATDHRAGENSGAVTDPRDLRDRRVLVAGGRVSGRALLPTLGTLGARVTVADSDESALAACADLGADTVLMDRIAPDRAAVGEFALVITSPGFRPDAPLLTTALTVGVPVWGDIEFSWRVDRAEVYGPARTWLVVTGTNGKTTTTSMLASILDASGRPSLACGNIGVPVLDALRSESPRAEVLAVELSSFQLFWAPSVRPAAGVVLNIAADHLDWHGGMDAYVEAKLQALRGDVAVVGLDDAVASSLRSRATAPRTVGFTAARPAAGDLGVEDGMLVDRAFGDGVPLVSAAEIEPPGPAGLQDALAASALARAVGVDADAVARGLSAFRVGPHRAATVRELGGVQFVDDSKATNPHAARSSILAHERVVWLAGGLLKGAEVDDLVTEVRSRLVAAVVFGRDGDAIAAALGRHAPDVPVVHVPPGDDASVADETDVTNGDQVMTLAVRAAAHRAEPGTTVLLAPSTASFDQFRDYGHRGDSFTAAVADLTEADLGTGARPGTRG</sequence>
<evidence type="ECO:0000256" key="3">
    <source>
        <dbReference type="ARBA" id="ARBA00022490"/>
    </source>
</evidence>
<evidence type="ECO:0000313" key="13">
    <source>
        <dbReference type="EMBL" id="MBY6320588.1"/>
    </source>
</evidence>
<gene>
    <name evidence="9" type="primary">murD</name>
    <name evidence="13" type="ORF">HQ605_07145</name>
</gene>
<dbReference type="PANTHER" id="PTHR43692">
    <property type="entry name" value="UDP-N-ACETYLMURAMOYLALANINE--D-GLUTAMATE LIGASE"/>
    <property type="match status" value="1"/>
</dbReference>
<comment type="caution">
    <text evidence="13">The sequence shown here is derived from an EMBL/GenBank/DDBJ whole genome shotgun (WGS) entry which is preliminary data.</text>
</comment>
<dbReference type="InterPro" id="IPR018109">
    <property type="entry name" value="Folylpolyglutamate_synth_CS"/>
</dbReference>
<feature type="binding site" evidence="9">
    <location>
        <begin position="176"/>
        <end position="182"/>
    </location>
    <ligand>
        <name>ATP</name>
        <dbReference type="ChEBI" id="CHEBI:30616"/>
    </ligand>
</feature>
<keyword evidence="3 9" id="KW-0963">Cytoplasm</keyword>
<dbReference type="Gene3D" id="3.40.1190.10">
    <property type="entry name" value="Mur-like, catalytic domain"/>
    <property type="match status" value="1"/>
</dbReference>
<protein>
    <recommendedName>
        <fullName evidence="9 10">UDP-N-acetylmuramoylalanine--D-glutamate ligase</fullName>
        <ecNumber evidence="9 10">6.3.2.9</ecNumber>
    </recommendedName>
    <alternativeName>
        <fullName evidence="9">D-glutamic acid-adding enzyme</fullName>
    </alternativeName>
    <alternativeName>
        <fullName evidence="9">UDP-N-acetylmuramoyl-L-alanyl-D-glutamate synthetase</fullName>
    </alternativeName>
</protein>
<comment type="function">
    <text evidence="9 10">Cell wall formation. Catalyzes the addition of glutamate to the nucleotide precursor UDP-N-acetylmuramoyl-L-alanine (UMA).</text>
</comment>
<keyword evidence="9 10" id="KW-0961">Cell wall biogenesis/degradation</keyword>
<dbReference type="Proteomes" id="UP001520140">
    <property type="component" value="Unassembled WGS sequence"/>
</dbReference>
<comment type="catalytic activity">
    <reaction evidence="9 10">
        <text>UDP-N-acetyl-alpha-D-muramoyl-L-alanine + D-glutamate + ATP = UDP-N-acetyl-alpha-D-muramoyl-L-alanyl-D-glutamate + ADP + phosphate + H(+)</text>
        <dbReference type="Rhea" id="RHEA:16429"/>
        <dbReference type="ChEBI" id="CHEBI:15378"/>
        <dbReference type="ChEBI" id="CHEBI:29986"/>
        <dbReference type="ChEBI" id="CHEBI:30616"/>
        <dbReference type="ChEBI" id="CHEBI:43474"/>
        <dbReference type="ChEBI" id="CHEBI:83898"/>
        <dbReference type="ChEBI" id="CHEBI:83900"/>
        <dbReference type="ChEBI" id="CHEBI:456216"/>
        <dbReference type="EC" id="6.3.2.9"/>
    </reaction>
</comment>